<name>A0AAD1SR98_PELCU</name>
<protein>
    <submittedName>
        <fullName evidence="2">Uncharacterized protein</fullName>
    </submittedName>
</protein>
<organism evidence="2 3">
    <name type="scientific">Pelobates cultripes</name>
    <name type="common">Western spadefoot toad</name>
    <dbReference type="NCBI Taxonomy" id="61616"/>
    <lineage>
        <taxon>Eukaryota</taxon>
        <taxon>Metazoa</taxon>
        <taxon>Chordata</taxon>
        <taxon>Craniata</taxon>
        <taxon>Vertebrata</taxon>
        <taxon>Euteleostomi</taxon>
        <taxon>Amphibia</taxon>
        <taxon>Batrachia</taxon>
        <taxon>Anura</taxon>
        <taxon>Pelobatoidea</taxon>
        <taxon>Pelobatidae</taxon>
        <taxon>Pelobates</taxon>
    </lineage>
</organism>
<feature type="region of interest" description="Disordered" evidence="1">
    <location>
        <begin position="1"/>
        <end position="107"/>
    </location>
</feature>
<proteinExistence type="predicted"/>
<dbReference type="Proteomes" id="UP001295444">
    <property type="component" value="Chromosome 07"/>
</dbReference>
<feature type="compositionally biased region" description="Basic and acidic residues" evidence="1">
    <location>
        <begin position="78"/>
        <end position="88"/>
    </location>
</feature>
<keyword evidence="3" id="KW-1185">Reference proteome</keyword>
<evidence type="ECO:0000256" key="1">
    <source>
        <dbReference type="SAM" id="MobiDB-lite"/>
    </source>
</evidence>
<reference evidence="2" key="1">
    <citation type="submission" date="2022-03" db="EMBL/GenBank/DDBJ databases">
        <authorList>
            <person name="Alioto T."/>
            <person name="Alioto T."/>
            <person name="Gomez Garrido J."/>
        </authorList>
    </citation>
    <scope>NUCLEOTIDE SEQUENCE</scope>
</reference>
<feature type="region of interest" description="Disordered" evidence="1">
    <location>
        <begin position="260"/>
        <end position="286"/>
    </location>
</feature>
<evidence type="ECO:0000313" key="3">
    <source>
        <dbReference type="Proteomes" id="UP001295444"/>
    </source>
</evidence>
<evidence type="ECO:0000313" key="2">
    <source>
        <dbReference type="EMBL" id="CAH2306699.1"/>
    </source>
</evidence>
<feature type="compositionally biased region" description="Basic and acidic residues" evidence="1">
    <location>
        <begin position="22"/>
        <end position="31"/>
    </location>
</feature>
<dbReference type="EMBL" id="OW240918">
    <property type="protein sequence ID" value="CAH2306699.1"/>
    <property type="molecule type" value="Genomic_DNA"/>
</dbReference>
<gene>
    <name evidence="2" type="ORF">PECUL_23A026948</name>
</gene>
<dbReference type="AlphaFoldDB" id="A0AAD1SR98"/>
<accession>A0AAD1SR98</accession>
<sequence>MHNPYHPRSQTDSTTAPAGRNRQREIPRKLFEPPTNPRIPDAPTTSPTPSPDHTHTPNARHTPTPTHNAPPRAPGGDQQREPTERMRETIPSPHTPIPPDCRAPGLARAPACADMAPPRLQSPRRHQKTPQSDLRIYTINAKGLNSPQKRARALRGLKSLPLDPPEPCPPRHEIHPTRTPPVGLLARPTPPRKGLHLLSPPPPPTTHTHELTICFSSTATWTTSLLNDNPHDQVGPCPGHHHTHLTNAVPETLELETERITTRGSPDSPRCETTHRPILPNKQPPDSAPDKIWEVYKCVIRGVLIRHGAHRKRQHTQETAEPARKVADLEKQHKSTLADDTYSQLVIARAKLNSHLSQKIAFQFRQTQKTFNEYGNKSRKLLARALRKTRQKSFISEIKHNGTTHNTPKSIAEGFRTYYEALYNLHSQDGTGEGSDTTKTQKCNEYLTKYLTNTMDTDMADAMEEPITAE</sequence>